<evidence type="ECO:0000256" key="1">
    <source>
        <dbReference type="SAM" id="Phobius"/>
    </source>
</evidence>
<proteinExistence type="predicted"/>
<evidence type="ECO:0000313" key="3">
    <source>
        <dbReference type="Proteomes" id="UP000284219"/>
    </source>
</evidence>
<keyword evidence="1" id="KW-1133">Transmembrane helix</keyword>
<dbReference type="Proteomes" id="UP000284219">
    <property type="component" value="Unassembled WGS sequence"/>
</dbReference>
<feature type="transmembrane region" description="Helical" evidence="1">
    <location>
        <begin position="131"/>
        <end position="157"/>
    </location>
</feature>
<organism evidence="2 3">
    <name type="scientific">Ammoniphilus oxalaticus</name>
    <dbReference type="NCBI Taxonomy" id="66863"/>
    <lineage>
        <taxon>Bacteria</taxon>
        <taxon>Bacillati</taxon>
        <taxon>Bacillota</taxon>
        <taxon>Bacilli</taxon>
        <taxon>Bacillales</taxon>
        <taxon>Paenibacillaceae</taxon>
        <taxon>Aneurinibacillus group</taxon>
        <taxon>Ammoniphilus</taxon>
    </lineage>
</organism>
<feature type="transmembrane region" description="Helical" evidence="1">
    <location>
        <begin position="6"/>
        <end position="30"/>
    </location>
</feature>
<accession>A0A419SHA7</accession>
<keyword evidence="3" id="KW-1185">Reference proteome</keyword>
<feature type="transmembrane region" description="Helical" evidence="1">
    <location>
        <begin position="300"/>
        <end position="317"/>
    </location>
</feature>
<feature type="transmembrane region" description="Helical" evidence="1">
    <location>
        <begin position="324"/>
        <end position="349"/>
    </location>
</feature>
<gene>
    <name evidence="2" type="ORF">BEP19_13190</name>
</gene>
<keyword evidence="1" id="KW-0812">Transmembrane</keyword>
<dbReference type="RefSeq" id="WP_120190657.1">
    <property type="nucleotide sequence ID" value="NZ_MCHY01000009.1"/>
</dbReference>
<feature type="transmembrane region" description="Helical" evidence="1">
    <location>
        <begin position="101"/>
        <end position="119"/>
    </location>
</feature>
<evidence type="ECO:0000313" key="2">
    <source>
        <dbReference type="EMBL" id="RKD23167.1"/>
    </source>
</evidence>
<sequence>MTVIWITLVIAYMFSLYARYLSTPVPLGLVEVRPNKLMAIVAVFTLALVAGLRNNIGDTYFYMHTYRTQDVGSWDFVLSQKDVGFNIYQMILKQFSDDPQLLVFVSALITNVLIGYVLYKYSRLLELSIFVFVTSGMYIVSMNGIRQYLAAAILFAATKYLLEGDWKKYCLVILLASGFHQTAIILIPIYFMVRRKAWTVTTFVLLFIAIIFTVGYGQFSSAFFSAIDDTHYSEYQNFNEGGANIIRVFVDLMPVVLAYLGRERLRELFPKSDYIVNLSLLSVVFMIIATQNWIFARMSIYFGLYQLLLISWIIKAFREKEQRFVYYSILICYCVYFYYENVVTLGIVYRSHYL</sequence>
<protein>
    <submittedName>
        <fullName evidence="2">Capsular biosynthesis protein</fullName>
    </submittedName>
</protein>
<feature type="transmembrane region" description="Helical" evidence="1">
    <location>
        <begin position="169"/>
        <end position="191"/>
    </location>
</feature>
<dbReference type="OrthoDB" id="1649543at2"/>
<comment type="caution">
    <text evidence="2">The sequence shown here is derived from an EMBL/GenBank/DDBJ whole genome shotgun (WGS) entry which is preliminary data.</text>
</comment>
<name>A0A419SHA7_9BACL</name>
<dbReference type="Pfam" id="PF14897">
    <property type="entry name" value="EpsG"/>
    <property type="match status" value="1"/>
</dbReference>
<dbReference type="InterPro" id="IPR049458">
    <property type="entry name" value="EpsG-like"/>
</dbReference>
<feature type="transmembrane region" description="Helical" evidence="1">
    <location>
        <begin position="274"/>
        <end position="294"/>
    </location>
</feature>
<reference evidence="2 3" key="1">
    <citation type="submission" date="2016-08" db="EMBL/GenBank/DDBJ databases">
        <title>Novel Firmicute Genomes.</title>
        <authorList>
            <person name="Poppleton D.I."/>
            <person name="Gribaldo S."/>
        </authorList>
    </citation>
    <scope>NUCLEOTIDE SEQUENCE [LARGE SCALE GENOMIC DNA]</scope>
    <source>
        <strain evidence="2 3">RAOx-1</strain>
    </source>
</reference>
<feature type="transmembrane region" description="Helical" evidence="1">
    <location>
        <begin position="37"/>
        <end position="56"/>
    </location>
</feature>
<dbReference type="EMBL" id="MCHY01000009">
    <property type="protein sequence ID" value="RKD23167.1"/>
    <property type="molecule type" value="Genomic_DNA"/>
</dbReference>
<dbReference type="AlphaFoldDB" id="A0A419SHA7"/>
<feature type="transmembrane region" description="Helical" evidence="1">
    <location>
        <begin position="244"/>
        <end position="262"/>
    </location>
</feature>
<feature type="transmembrane region" description="Helical" evidence="1">
    <location>
        <begin position="203"/>
        <end position="224"/>
    </location>
</feature>
<keyword evidence="1" id="KW-0472">Membrane</keyword>